<feature type="transmembrane region" description="Helical" evidence="13">
    <location>
        <begin position="296"/>
        <end position="316"/>
    </location>
</feature>
<dbReference type="InterPro" id="IPR004358">
    <property type="entry name" value="Sig_transdc_His_kin-like_C"/>
</dbReference>
<comment type="catalytic activity">
    <reaction evidence="1">
        <text>ATP + protein L-histidine = ADP + protein N-phospho-L-histidine.</text>
        <dbReference type="EC" id="2.7.13.3"/>
    </reaction>
</comment>
<dbReference type="SUPFAM" id="SSF47384">
    <property type="entry name" value="Homodimeric domain of signal transducing histidine kinase"/>
    <property type="match status" value="1"/>
</dbReference>
<dbReference type="Proteomes" id="UP000199113">
    <property type="component" value="Unassembled WGS sequence"/>
</dbReference>
<dbReference type="PRINTS" id="PR00344">
    <property type="entry name" value="BCTRLSENSOR"/>
</dbReference>
<keyword evidence="6" id="KW-0808">Transferase</keyword>
<evidence type="ECO:0000256" key="3">
    <source>
        <dbReference type="ARBA" id="ARBA00012438"/>
    </source>
</evidence>
<evidence type="ECO:0000256" key="4">
    <source>
        <dbReference type="ARBA" id="ARBA00022475"/>
    </source>
</evidence>
<evidence type="ECO:0000256" key="2">
    <source>
        <dbReference type="ARBA" id="ARBA00004651"/>
    </source>
</evidence>
<evidence type="ECO:0000256" key="8">
    <source>
        <dbReference type="ARBA" id="ARBA00022777"/>
    </source>
</evidence>
<feature type="transmembrane region" description="Helical" evidence="13">
    <location>
        <begin position="59"/>
        <end position="75"/>
    </location>
</feature>
<feature type="transmembrane region" description="Helical" evidence="13">
    <location>
        <begin position="105"/>
        <end position="124"/>
    </location>
</feature>
<dbReference type="EMBL" id="PJBV01000017">
    <property type="protein sequence ID" value="PKH40612.1"/>
    <property type="molecule type" value="Genomic_DNA"/>
</dbReference>
<keyword evidence="10" id="KW-0902">Two-component regulatory system</keyword>
<feature type="region of interest" description="Disordered" evidence="12">
    <location>
        <begin position="1"/>
        <end position="22"/>
    </location>
</feature>
<sequence>MDPVPLSRVSPHPRVESRIGPPSATDSAALAPRWALACAVAYAVLAVLARLTVVDGQTVSLVWPGAGVAILWLLAESPQRQWRVLVPLGLIHSSVAWLTDAPAAVVVLGSLSLVCQTWVSVALVRRWCPTLLGAGGTESFRSPRSLAYVCGAAALGSLLGALIGTLGVWFVSGDGWDAWVPQAWFGRQFTGIVVFGCVGHLAWEWYTQRVPRRTQGGSRRELVVLWAVSTVVVPLVFLQPLPLVFLVMPLAVWSAARFPTFVAALHALALGVGGLLLTLVGLGPSVDLSSAPLHQTLVAQVFLVAVLLTGLFVGTLSDRIDELLVRMGEARARAAEQAELLGEMTESMDEGLIVLDRDGTIERSNGASRRLAHRVCPGGTDAEALAGLVELVLHPPAADASSARAELGVGDVQLQLESGEDLVLAVSRADLANQQSDDGRSGVLLVLGDVTAHRKGLRPLVSFASTAAHDLRGPLTAVRAWLELAAHDLPAQSDVLASVRRAEQSAIQMAGLIDDLLAQAVAEAGDLVVTDVDLAGPDGTLARTSALLGPDDVLEIPDDGLPAVRGDEVALRQLFANLVGNAVKYSRPGVPAQVRVSARRRGSRVVIDVEDNGVGIAERERQVIFERFHRAAATRAEHGGTGMGLAICQTIVQRHGGSIECLAADPGPGSVFRLDLPAATPEVTAATPEVLAATPELTVVSDLPAPTPDAPTPEALTPDDERATA</sequence>
<dbReference type="SUPFAM" id="SSF55874">
    <property type="entry name" value="ATPase domain of HSP90 chaperone/DNA topoisomerase II/histidine kinase"/>
    <property type="match status" value="1"/>
</dbReference>
<feature type="transmembrane region" description="Helical" evidence="13">
    <location>
        <begin position="34"/>
        <end position="53"/>
    </location>
</feature>
<dbReference type="InterPro" id="IPR050736">
    <property type="entry name" value="Sensor_HK_Regulatory"/>
</dbReference>
<feature type="transmembrane region" description="Helical" evidence="13">
    <location>
        <begin position="145"/>
        <end position="172"/>
    </location>
</feature>
<reference evidence="15 18" key="2">
    <citation type="submission" date="2017-12" db="EMBL/GenBank/DDBJ databases">
        <title>Pharmacopeia of the Arctic Ocean.</title>
        <authorList>
            <person name="Collins E."/>
            <person name="Ducluzeau A.-L."/>
        </authorList>
    </citation>
    <scope>NUCLEOTIDE SEQUENCE [LARGE SCALE GENOMIC DNA]</scope>
    <source>
        <strain evidence="15 18">DSM 23325</strain>
    </source>
</reference>
<keyword evidence="18" id="KW-1185">Reference proteome</keyword>
<dbReference type="PANTHER" id="PTHR43711">
    <property type="entry name" value="TWO-COMPONENT HISTIDINE KINASE"/>
    <property type="match status" value="1"/>
</dbReference>
<dbReference type="Proteomes" id="UP000233565">
    <property type="component" value="Unassembled WGS sequence"/>
</dbReference>
<dbReference type="Gene3D" id="3.30.450.20">
    <property type="entry name" value="PAS domain"/>
    <property type="match status" value="1"/>
</dbReference>
<evidence type="ECO:0000256" key="6">
    <source>
        <dbReference type="ARBA" id="ARBA00022679"/>
    </source>
</evidence>
<dbReference type="Gene3D" id="1.10.287.130">
    <property type="match status" value="1"/>
</dbReference>
<dbReference type="InterPro" id="IPR036890">
    <property type="entry name" value="HATPase_C_sf"/>
</dbReference>
<dbReference type="Gene3D" id="3.30.565.10">
    <property type="entry name" value="Histidine kinase-like ATPase, C-terminal domain"/>
    <property type="match status" value="1"/>
</dbReference>
<evidence type="ECO:0000313" key="17">
    <source>
        <dbReference type="Proteomes" id="UP000199113"/>
    </source>
</evidence>
<keyword evidence="9 13" id="KW-1133">Transmembrane helix</keyword>
<feature type="region of interest" description="Disordered" evidence="12">
    <location>
        <begin position="696"/>
        <end position="725"/>
    </location>
</feature>
<reference evidence="16" key="1">
    <citation type="submission" date="2016-10" db="EMBL/GenBank/DDBJ databases">
        <authorList>
            <person name="de Groot N.N."/>
        </authorList>
    </citation>
    <scope>NUCLEOTIDE SEQUENCE [LARGE SCALE GENOMIC DNA]</scope>
    <source>
        <strain evidence="16">CGMCC 1.10697</strain>
    </source>
</reference>
<evidence type="ECO:0000313" key="16">
    <source>
        <dbReference type="EMBL" id="SFB24417.1"/>
    </source>
</evidence>
<dbReference type="Pfam" id="PF00512">
    <property type="entry name" value="HisKA"/>
    <property type="match status" value="1"/>
</dbReference>
<accession>A0A1I0ZG94</accession>
<evidence type="ECO:0000256" key="12">
    <source>
        <dbReference type="SAM" id="MobiDB-lite"/>
    </source>
</evidence>
<dbReference type="Pfam" id="PF02518">
    <property type="entry name" value="HATPase_c"/>
    <property type="match status" value="1"/>
</dbReference>
<dbReference type="EC" id="2.7.13.3" evidence="3"/>
<keyword evidence="8 16" id="KW-0418">Kinase</keyword>
<keyword evidence="7 13" id="KW-0812">Transmembrane</keyword>
<feature type="transmembrane region" description="Helical" evidence="13">
    <location>
        <begin position="223"/>
        <end position="248"/>
    </location>
</feature>
<evidence type="ECO:0000313" key="15">
    <source>
        <dbReference type="EMBL" id="PKH40612.1"/>
    </source>
</evidence>
<proteinExistence type="predicted"/>
<evidence type="ECO:0000256" key="7">
    <source>
        <dbReference type="ARBA" id="ARBA00022692"/>
    </source>
</evidence>
<evidence type="ECO:0000259" key="14">
    <source>
        <dbReference type="PROSITE" id="PS50109"/>
    </source>
</evidence>
<dbReference type="InterPro" id="IPR007895">
    <property type="entry name" value="MASE1"/>
</dbReference>
<organism evidence="16 17">
    <name type="scientific">Nocardioides alpinus</name>
    <dbReference type="NCBI Taxonomy" id="748909"/>
    <lineage>
        <taxon>Bacteria</taxon>
        <taxon>Bacillati</taxon>
        <taxon>Actinomycetota</taxon>
        <taxon>Actinomycetes</taxon>
        <taxon>Propionibacteriales</taxon>
        <taxon>Nocardioidaceae</taxon>
        <taxon>Nocardioides</taxon>
    </lineage>
</organism>
<name>A0A1I0ZG94_9ACTN</name>
<evidence type="ECO:0000256" key="9">
    <source>
        <dbReference type="ARBA" id="ARBA00022989"/>
    </source>
</evidence>
<dbReference type="InterPro" id="IPR005467">
    <property type="entry name" value="His_kinase_dom"/>
</dbReference>
<dbReference type="CDD" id="cd00075">
    <property type="entry name" value="HATPase"/>
    <property type="match status" value="1"/>
</dbReference>
<dbReference type="Pfam" id="PF05231">
    <property type="entry name" value="MASE1"/>
    <property type="match status" value="1"/>
</dbReference>
<evidence type="ECO:0000256" key="5">
    <source>
        <dbReference type="ARBA" id="ARBA00022553"/>
    </source>
</evidence>
<feature type="transmembrane region" description="Helical" evidence="13">
    <location>
        <begin position="184"/>
        <end position="203"/>
    </location>
</feature>
<keyword evidence="5" id="KW-0597">Phosphoprotein</keyword>
<dbReference type="GO" id="GO:0000155">
    <property type="term" value="F:phosphorelay sensor kinase activity"/>
    <property type="evidence" value="ECO:0007669"/>
    <property type="project" value="InterPro"/>
</dbReference>
<dbReference type="PROSITE" id="PS50109">
    <property type="entry name" value="HIS_KIN"/>
    <property type="match status" value="1"/>
</dbReference>
<dbReference type="PANTHER" id="PTHR43711:SF1">
    <property type="entry name" value="HISTIDINE KINASE 1"/>
    <property type="match status" value="1"/>
</dbReference>
<dbReference type="EMBL" id="FOKC01000005">
    <property type="protein sequence ID" value="SFB24417.1"/>
    <property type="molecule type" value="Genomic_DNA"/>
</dbReference>
<evidence type="ECO:0000256" key="1">
    <source>
        <dbReference type="ARBA" id="ARBA00000085"/>
    </source>
</evidence>
<evidence type="ECO:0000256" key="13">
    <source>
        <dbReference type="SAM" id="Phobius"/>
    </source>
</evidence>
<comment type="subcellular location">
    <subcellularLocation>
        <location evidence="2">Cell membrane</location>
        <topology evidence="2">Multi-pass membrane protein</topology>
    </subcellularLocation>
</comment>
<dbReference type="SMART" id="SM00387">
    <property type="entry name" value="HATPase_c"/>
    <property type="match status" value="1"/>
</dbReference>
<evidence type="ECO:0000256" key="10">
    <source>
        <dbReference type="ARBA" id="ARBA00023012"/>
    </source>
</evidence>
<evidence type="ECO:0000256" key="11">
    <source>
        <dbReference type="ARBA" id="ARBA00023136"/>
    </source>
</evidence>
<dbReference type="InterPro" id="IPR036097">
    <property type="entry name" value="HisK_dim/P_sf"/>
</dbReference>
<dbReference type="SMART" id="SM00388">
    <property type="entry name" value="HisKA"/>
    <property type="match status" value="1"/>
</dbReference>
<dbReference type="InterPro" id="IPR003594">
    <property type="entry name" value="HATPase_dom"/>
</dbReference>
<protein>
    <recommendedName>
        <fullName evidence="3">histidine kinase</fullName>
        <ecNumber evidence="3">2.7.13.3</ecNumber>
    </recommendedName>
</protein>
<keyword evidence="11 13" id="KW-0472">Membrane</keyword>
<keyword evidence="4" id="KW-1003">Cell membrane</keyword>
<dbReference type="GO" id="GO:0005886">
    <property type="term" value="C:plasma membrane"/>
    <property type="evidence" value="ECO:0007669"/>
    <property type="project" value="UniProtKB-SubCell"/>
</dbReference>
<dbReference type="InterPro" id="IPR003661">
    <property type="entry name" value="HisK_dim/P_dom"/>
</dbReference>
<dbReference type="OrthoDB" id="5241402at2"/>
<gene>
    <name evidence="15" type="ORF">CXG46_11490</name>
    <name evidence="16" type="ORF">SAMN05192575_105308</name>
</gene>
<feature type="domain" description="Histidine kinase" evidence="14">
    <location>
        <begin position="466"/>
        <end position="680"/>
    </location>
</feature>
<dbReference type="CDD" id="cd00082">
    <property type="entry name" value="HisKA"/>
    <property type="match status" value="1"/>
</dbReference>
<feature type="transmembrane region" description="Helical" evidence="13">
    <location>
        <begin position="260"/>
        <end position="284"/>
    </location>
</feature>
<dbReference type="STRING" id="748909.SAMN05192575_105308"/>
<dbReference type="AlphaFoldDB" id="A0A1I0ZG94"/>
<evidence type="ECO:0000313" key="18">
    <source>
        <dbReference type="Proteomes" id="UP000233565"/>
    </source>
</evidence>